<evidence type="ECO:0000256" key="1">
    <source>
        <dbReference type="ARBA" id="ARBA00004123"/>
    </source>
</evidence>
<keyword evidence="11" id="KW-0067">ATP-binding</keyword>
<reference evidence="22" key="2">
    <citation type="submission" date="2023-05" db="EMBL/GenBank/DDBJ databases">
        <authorList>
            <consortium name="Lawrence Berkeley National Laboratory"/>
            <person name="Steindorff A."/>
            <person name="Hensen N."/>
            <person name="Bonometti L."/>
            <person name="Westerberg I."/>
            <person name="Brannstrom I.O."/>
            <person name="Guillou S."/>
            <person name="Cros-Aarteil S."/>
            <person name="Calhoun S."/>
            <person name="Haridas S."/>
            <person name="Kuo A."/>
            <person name="Mondo S."/>
            <person name="Pangilinan J."/>
            <person name="Riley R."/>
            <person name="Labutti K."/>
            <person name="Andreopoulos B."/>
            <person name="Lipzen A."/>
            <person name="Chen C."/>
            <person name="Yanf M."/>
            <person name="Daum C."/>
            <person name="Ng V."/>
            <person name="Clum A."/>
            <person name="Ohm R."/>
            <person name="Martin F."/>
            <person name="Silar P."/>
            <person name="Natvig D."/>
            <person name="Lalanne C."/>
            <person name="Gautier V."/>
            <person name="Ament-Velasquez S.L."/>
            <person name="Kruys A."/>
            <person name="Hutchinson M.I."/>
            <person name="Powell A.J."/>
            <person name="Barry K."/>
            <person name="Miller A.N."/>
            <person name="Grigoriev I.V."/>
            <person name="Debuchy R."/>
            <person name="Gladieux P."/>
            <person name="Thoren M.H."/>
            <person name="Johannesson H."/>
        </authorList>
    </citation>
    <scope>NUCLEOTIDE SEQUENCE</scope>
    <source>
        <strain evidence="22">CBS 103.79</strain>
    </source>
</reference>
<evidence type="ECO:0000256" key="13">
    <source>
        <dbReference type="ARBA" id="ARBA00023125"/>
    </source>
</evidence>
<sequence length="741" mass="81442">MADKEATVYVVDLGESMADCHNGRDESDLDFGMRYVWDKISTTVAASRKTWTVGVVGINTDDTDNPQNTKGLDGYDHISVLQGLGPMTMSSLRELRSAIRPSNCYGGDAISAIVVALTMIEEFTKKLKYTRRVILVTNGESPIDEDSSSDVVARLNESNIELIVIGVDFDDADYGFKEEDKSSAKAKNEKILRKMVDQCNNGVFGTMEQAVEELAVPRIKPVRPFKAFDGPLTLGDPSKYPSAVSFHVERYFKTKRAVVPPASTVVVNNDHGGPSQTETLDEDTEMGGNEFSGVKHMRTYRVNDPDAPGGKRDIEFEDLAKGYQYGRTVVPFSESDFSVTKLETTKSFTIIGFVPFSSYNPFLNMGETGIIVAQKHNEEAELGLSALIHALHELESYAVARYVQKDGTQPQLFLLKPNPATADDFECLYDVPLPFAEDVRSYQFPPLDKVLTVTGGTLKEHRLLPSEDLKQAMSDYVDAMDLSGFGEDDEGKPAEYAPIDEMYNPAIHRMNQAIRARAVDPEAPIGPPAEILMRFSKPPQKLIDHAKSEINALVDAAEIKKVPAKAKGRLGRKETVKPLSGLDIDALLSSDTSTTARGGRGSSGAARVISGAARVISLDNAVPEFKQMLAAAADDDAVEDAARQMGEIVRRLVRDSFADLWYPRAAEVLRVMREELVALEVPGLYNRFVEGLKKSMLSGELDGDRREMWFKYVVAGRLGLVTGEESEVSKVTAEEAKVFVT</sequence>
<evidence type="ECO:0000256" key="16">
    <source>
        <dbReference type="ARBA" id="ARBA00023242"/>
    </source>
</evidence>
<comment type="catalytic activity">
    <reaction evidence="19">
        <text>ATP + H2O = ADP + phosphate + H(+)</text>
        <dbReference type="Rhea" id="RHEA:13065"/>
        <dbReference type="ChEBI" id="CHEBI:15377"/>
        <dbReference type="ChEBI" id="CHEBI:15378"/>
        <dbReference type="ChEBI" id="CHEBI:30616"/>
        <dbReference type="ChEBI" id="CHEBI:43474"/>
        <dbReference type="ChEBI" id="CHEBI:456216"/>
        <dbReference type="EC" id="3.6.4.12"/>
    </reaction>
</comment>
<keyword evidence="23" id="KW-1185">Reference proteome</keyword>
<keyword evidence="12" id="KW-0779">Telomere</keyword>
<feature type="domain" description="Ku" evidence="21">
    <location>
        <begin position="311"/>
        <end position="450"/>
    </location>
</feature>
<gene>
    <name evidence="22" type="ORF">C8A05DRAFT_36262</name>
</gene>
<proteinExistence type="inferred from homology"/>
<evidence type="ECO:0000256" key="20">
    <source>
        <dbReference type="SAM" id="MobiDB-lite"/>
    </source>
</evidence>
<dbReference type="InterPro" id="IPR006164">
    <property type="entry name" value="DNA_bd_Ku70/Ku80"/>
</dbReference>
<keyword evidence="13" id="KW-0238">DNA-binding</keyword>
<dbReference type="GO" id="GO:0000781">
    <property type="term" value="C:chromosome, telomeric region"/>
    <property type="evidence" value="ECO:0007669"/>
    <property type="project" value="UniProtKB-SubCell"/>
</dbReference>
<keyword evidence="7" id="KW-0547">Nucleotide-binding</keyword>
<dbReference type="GO" id="GO:0006310">
    <property type="term" value="P:DNA recombination"/>
    <property type="evidence" value="ECO:0007669"/>
    <property type="project" value="UniProtKB-KW"/>
</dbReference>
<evidence type="ECO:0000256" key="7">
    <source>
        <dbReference type="ARBA" id="ARBA00022741"/>
    </source>
</evidence>
<comment type="caution">
    <text evidence="22">The sequence shown here is derived from an EMBL/GenBank/DDBJ whole genome shotgun (WGS) entry which is preliminary data.</text>
</comment>
<dbReference type="CDD" id="cd00873">
    <property type="entry name" value="KU80"/>
    <property type="match status" value="1"/>
</dbReference>
<evidence type="ECO:0000256" key="12">
    <source>
        <dbReference type="ARBA" id="ARBA00022895"/>
    </source>
</evidence>
<dbReference type="InterPro" id="IPR036465">
    <property type="entry name" value="vWFA_dom_sf"/>
</dbReference>
<dbReference type="Proteomes" id="UP001303889">
    <property type="component" value="Unassembled WGS sequence"/>
</dbReference>
<dbReference type="InterPro" id="IPR005161">
    <property type="entry name" value="Ku_N"/>
</dbReference>
<dbReference type="FunFam" id="1.10.1600.10:FF:000002">
    <property type="entry name" value="X-ray repair cross-complementing protein 5"/>
    <property type="match status" value="1"/>
</dbReference>
<dbReference type="GO" id="GO:0006303">
    <property type="term" value="P:double-strand break repair via nonhomologous end joining"/>
    <property type="evidence" value="ECO:0007669"/>
    <property type="project" value="InterPro"/>
</dbReference>
<dbReference type="GO" id="GO:0003690">
    <property type="term" value="F:double-stranded DNA binding"/>
    <property type="evidence" value="ECO:0007669"/>
    <property type="project" value="TreeGrafter"/>
</dbReference>
<dbReference type="Gene3D" id="2.40.290.10">
    <property type="match status" value="1"/>
</dbReference>
<keyword evidence="9" id="KW-0378">Hydrolase</keyword>
<comment type="subcellular location">
    <subcellularLocation>
        <location evidence="2">Chromosome</location>
        <location evidence="2">Telomere</location>
    </subcellularLocation>
    <subcellularLocation>
        <location evidence="1">Nucleus</location>
    </subcellularLocation>
</comment>
<dbReference type="Gene3D" id="1.10.1600.10">
    <property type="match status" value="1"/>
</dbReference>
<evidence type="ECO:0000313" key="23">
    <source>
        <dbReference type="Proteomes" id="UP001303889"/>
    </source>
</evidence>
<dbReference type="FunFam" id="2.40.290.10:FF:000008">
    <property type="entry name" value="ATP-dependent DNA helicase II subunit 2"/>
    <property type="match status" value="1"/>
</dbReference>
<evidence type="ECO:0000256" key="10">
    <source>
        <dbReference type="ARBA" id="ARBA00022806"/>
    </source>
</evidence>
<evidence type="ECO:0000256" key="5">
    <source>
        <dbReference type="ARBA" id="ARBA00021792"/>
    </source>
</evidence>
<dbReference type="GO" id="GO:0003678">
    <property type="term" value="F:DNA helicase activity"/>
    <property type="evidence" value="ECO:0007669"/>
    <property type="project" value="UniProtKB-EC"/>
</dbReference>
<dbReference type="InterPro" id="IPR016194">
    <property type="entry name" value="SPOC-like_C_dom_sf"/>
</dbReference>
<comment type="similarity">
    <text evidence="3">Belongs to the ku80 family.</text>
</comment>
<evidence type="ECO:0000256" key="3">
    <source>
        <dbReference type="ARBA" id="ARBA00007726"/>
    </source>
</evidence>
<evidence type="ECO:0000256" key="6">
    <source>
        <dbReference type="ARBA" id="ARBA00022454"/>
    </source>
</evidence>
<dbReference type="PANTHER" id="PTHR12604">
    <property type="entry name" value="KU AUTOANTIGEN DNA HELICASE"/>
    <property type="match status" value="1"/>
</dbReference>
<keyword evidence="10 22" id="KW-0347">Helicase</keyword>
<dbReference type="SMART" id="SM00559">
    <property type="entry name" value="Ku78"/>
    <property type="match status" value="1"/>
</dbReference>
<organism evidence="22 23">
    <name type="scientific">Staphylotrichum tortipilum</name>
    <dbReference type="NCBI Taxonomy" id="2831512"/>
    <lineage>
        <taxon>Eukaryota</taxon>
        <taxon>Fungi</taxon>
        <taxon>Dikarya</taxon>
        <taxon>Ascomycota</taxon>
        <taxon>Pezizomycotina</taxon>
        <taxon>Sordariomycetes</taxon>
        <taxon>Sordariomycetidae</taxon>
        <taxon>Sordariales</taxon>
        <taxon>Chaetomiaceae</taxon>
        <taxon>Staphylotrichum</taxon>
    </lineage>
</organism>
<evidence type="ECO:0000259" key="21">
    <source>
        <dbReference type="SMART" id="SM00559"/>
    </source>
</evidence>
<evidence type="ECO:0000313" key="22">
    <source>
        <dbReference type="EMBL" id="KAK3900112.1"/>
    </source>
</evidence>
<dbReference type="InterPro" id="IPR014893">
    <property type="entry name" value="Ku_PK_bind"/>
</dbReference>
<dbReference type="GO" id="GO:0005524">
    <property type="term" value="F:ATP binding"/>
    <property type="evidence" value="ECO:0007669"/>
    <property type="project" value="UniProtKB-KW"/>
</dbReference>
<dbReference type="GO" id="GO:0000723">
    <property type="term" value="P:telomere maintenance"/>
    <property type="evidence" value="ECO:0007669"/>
    <property type="project" value="InterPro"/>
</dbReference>
<dbReference type="AlphaFoldDB" id="A0AAN6MFV1"/>
<evidence type="ECO:0000256" key="14">
    <source>
        <dbReference type="ARBA" id="ARBA00023172"/>
    </source>
</evidence>
<keyword evidence="14" id="KW-0233">DNA recombination</keyword>
<accession>A0AAN6MFV1</accession>
<evidence type="ECO:0000256" key="8">
    <source>
        <dbReference type="ARBA" id="ARBA00022763"/>
    </source>
</evidence>
<comment type="function">
    <text evidence="17">Single-stranded DNA-dependent ATP-dependent helicase. Involved in non-homologous end joining (NHEJ) DNA double strand break repair. DNA-binding is sequence-independent but has a high affinity to nicks in double-stranded DNA and to the ends of duplex DNA. Binds to naturally occurring chromosomal ends, and therefore provides chromosomal end protection. Required also for telomere recombination to repair telomeric ends in the absence of telomerase. KU70, of the KU70/KU80 heterodimer, binds to the stem loop of TLC1, the RNA component of telomerase. Involved in telomere maintenance. Interacts with telomeric repeats and subtelomeric sequences thereby controlling telomere length and protecting against subtelomeric rearrangement. Maintains telomeric chromatin, which is involved in silencing the expression of genes located at the telomere. Required for mating-type switching.</text>
</comment>
<protein>
    <recommendedName>
        <fullName evidence="5">ATP-dependent DNA helicase II subunit 2</fullName>
        <ecNumber evidence="4">3.6.4.12</ecNumber>
    </recommendedName>
    <alternativeName>
        <fullName evidence="18">ATP-dependent DNA helicase II subunit Ku80</fullName>
    </alternativeName>
</protein>
<dbReference type="PANTHER" id="PTHR12604:SF4">
    <property type="entry name" value="X-RAY REPAIR CROSS-COMPLEMENTING PROTEIN 5"/>
    <property type="match status" value="1"/>
</dbReference>
<evidence type="ECO:0000256" key="18">
    <source>
        <dbReference type="ARBA" id="ARBA00031847"/>
    </source>
</evidence>
<dbReference type="SUPFAM" id="SSF53300">
    <property type="entry name" value="vWA-like"/>
    <property type="match status" value="1"/>
</dbReference>
<dbReference type="EC" id="3.6.4.12" evidence="4"/>
<keyword evidence="6" id="KW-0158">Chromosome</keyword>
<dbReference type="GO" id="GO:0016787">
    <property type="term" value="F:hydrolase activity"/>
    <property type="evidence" value="ECO:0007669"/>
    <property type="project" value="UniProtKB-KW"/>
</dbReference>
<dbReference type="InterPro" id="IPR036494">
    <property type="entry name" value="Ku_C_sf"/>
</dbReference>
<evidence type="ECO:0000256" key="17">
    <source>
        <dbReference type="ARBA" id="ARBA00024890"/>
    </source>
</evidence>
<keyword evidence="16" id="KW-0539">Nucleus</keyword>
<keyword evidence="8" id="KW-0227">DNA damage</keyword>
<reference evidence="22" key="1">
    <citation type="journal article" date="2023" name="Mol. Phylogenet. Evol.">
        <title>Genome-scale phylogeny and comparative genomics of the fungal order Sordariales.</title>
        <authorList>
            <person name="Hensen N."/>
            <person name="Bonometti L."/>
            <person name="Westerberg I."/>
            <person name="Brannstrom I.O."/>
            <person name="Guillou S."/>
            <person name="Cros-Aarteil S."/>
            <person name="Calhoun S."/>
            <person name="Haridas S."/>
            <person name="Kuo A."/>
            <person name="Mondo S."/>
            <person name="Pangilinan J."/>
            <person name="Riley R."/>
            <person name="LaButti K."/>
            <person name="Andreopoulos B."/>
            <person name="Lipzen A."/>
            <person name="Chen C."/>
            <person name="Yan M."/>
            <person name="Daum C."/>
            <person name="Ng V."/>
            <person name="Clum A."/>
            <person name="Steindorff A."/>
            <person name="Ohm R.A."/>
            <person name="Martin F."/>
            <person name="Silar P."/>
            <person name="Natvig D.O."/>
            <person name="Lalanne C."/>
            <person name="Gautier V."/>
            <person name="Ament-Velasquez S.L."/>
            <person name="Kruys A."/>
            <person name="Hutchinson M.I."/>
            <person name="Powell A.J."/>
            <person name="Barry K."/>
            <person name="Miller A.N."/>
            <person name="Grigoriev I.V."/>
            <person name="Debuchy R."/>
            <person name="Gladieux P."/>
            <person name="Hiltunen Thoren M."/>
            <person name="Johannesson H."/>
        </authorList>
    </citation>
    <scope>NUCLEOTIDE SEQUENCE</scope>
    <source>
        <strain evidence="22">CBS 103.79</strain>
    </source>
</reference>
<evidence type="ECO:0000256" key="9">
    <source>
        <dbReference type="ARBA" id="ARBA00022801"/>
    </source>
</evidence>
<evidence type="ECO:0000256" key="11">
    <source>
        <dbReference type="ARBA" id="ARBA00022840"/>
    </source>
</evidence>
<evidence type="ECO:0000256" key="19">
    <source>
        <dbReference type="ARBA" id="ARBA00047995"/>
    </source>
</evidence>
<dbReference type="InterPro" id="IPR024193">
    <property type="entry name" value="Ku80"/>
</dbReference>
<evidence type="ECO:0000256" key="4">
    <source>
        <dbReference type="ARBA" id="ARBA00012551"/>
    </source>
</evidence>
<dbReference type="Pfam" id="PF03731">
    <property type="entry name" value="Ku_N"/>
    <property type="match status" value="1"/>
</dbReference>
<feature type="region of interest" description="Disordered" evidence="20">
    <location>
        <begin position="267"/>
        <end position="286"/>
    </location>
</feature>
<name>A0AAN6MFV1_9PEZI</name>
<dbReference type="EMBL" id="MU855705">
    <property type="protein sequence ID" value="KAK3900112.1"/>
    <property type="molecule type" value="Genomic_DNA"/>
</dbReference>
<keyword evidence="15" id="KW-0234">DNA repair</keyword>
<dbReference type="SUPFAM" id="SSF100939">
    <property type="entry name" value="SPOC domain-like"/>
    <property type="match status" value="1"/>
</dbReference>
<dbReference type="SUPFAM" id="SSF101420">
    <property type="entry name" value="C-terminal domain of Ku80"/>
    <property type="match status" value="1"/>
</dbReference>
<dbReference type="Pfam" id="PF02735">
    <property type="entry name" value="Ku"/>
    <property type="match status" value="1"/>
</dbReference>
<dbReference type="PIRSF" id="PIRSF016570">
    <property type="entry name" value="Ku80"/>
    <property type="match status" value="1"/>
</dbReference>
<dbReference type="GO" id="GO:0003684">
    <property type="term" value="F:damaged DNA binding"/>
    <property type="evidence" value="ECO:0007669"/>
    <property type="project" value="InterPro"/>
</dbReference>
<dbReference type="Gene3D" id="3.40.50.410">
    <property type="entry name" value="von Willebrand factor, type A domain"/>
    <property type="match status" value="1"/>
</dbReference>
<dbReference type="Pfam" id="PF08785">
    <property type="entry name" value="Ku_PK_bind"/>
    <property type="match status" value="1"/>
</dbReference>
<dbReference type="FunFam" id="3.40.50.410:FF:000073">
    <property type="entry name" value="ATP-dependent DNA helicase II subunit 2"/>
    <property type="match status" value="1"/>
</dbReference>
<dbReference type="GO" id="GO:0043564">
    <property type="term" value="C:Ku70:Ku80 complex"/>
    <property type="evidence" value="ECO:0007669"/>
    <property type="project" value="InterPro"/>
</dbReference>
<dbReference type="Gene3D" id="1.25.40.240">
    <property type="entry name" value="Ku, C-terminal domain"/>
    <property type="match status" value="1"/>
</dbReference>
<evidence type="ECO:0000256" key="15">
    <source>
        <dbReference type="ARBA" id="ARBA00023204"/>
    </source>
</evidence>
<evidence type="ECO:0000256" key="2">
    <source>
        <dbReference type="ARBA" id="ARBA00004574"/>
    </source>
</evidence>
<dbReference type="GO" id="GO:0042162">
    <property type="term" value="F:telomeric DNA binding"/>
    <property type="evidence" value="ECO:0007669"/>
    <property type="project" value="InterPro"/>
</dbReference>